<dbReference type="InterPro" id="IPR036390">
    <property type="entry name" value="WH_DNA-bd_sf"/>
</dbReference>
<gene>
    <name evidence="2" type="ORF">DKT69_35645</name>
</gene>
<evidence type="ECO:0000259" key="1">
    <source>
        <dbReference type="PROSITE" id="PS50995"/>
    </source>
</evidence>
<dbReference type="PROSITE" id="PS50995">
    <property type="entry name" value="HTH_MARR_2"/>
    <property type="match status" value="1"/>
</dbReference>
<dbReference type="RefSeq" id="WP_109805761.1">
    <property type="nucleotide sequence ID" value="NZ_QGKS01000493.1"/>
</dbReference>
<dbReference type="OrthoDB" id="4947868at2"/>
<dbReference type="Pfam" id="PF12802">
    <property type="entry name" value="MarR_2"/>
    <property type="match status" value="1"/>
</dbReference>
<protein>
    <recommendedName>
        <fullName evidence="1">HTH marR-type domain-containing protein</fullName>
    </recommendedName>
</protein>
<evidence type="ECO:0000313" key="2">
    <source>
        <dbReference type="EMBL" id="PWR06979.1"/>
    </source>
</evidence>
<dbReference type="SUPFAM" id="SSF46785">
    <property type="entry name" value="Winged helix' DNA-binding domain"/>
    <property type="match status" value="1"/>
</dbReference>
<dbReference type="InterPro" id="IPR039422">
    <property type="entry name" value="MarR/SlyA-like"/>
</dbReference>
<dbReference type="EMBL" id="QGKS01000493">
    <property type="protein sequence ID" value="PWR06979.1"/>
    <property type="molecule type" value="Genomic_DNA"/>
</dbReference>
<feature type="domain" description="HTH marR-type" evidence="1">
    <location>
        <begin position="9"/>
        <end position="142"/>
    </location>
</feature>
<comment type="caution">
    <text evidence="2">The sequence shown here is derived from an EMBL/GenBank/DDBJ whole genome shotgun (WGS) entry which is preliminary data.</text>
</comment>
<dbReference type="Gene3D" id="1.10.10.10">
    <property type="entry name" value="Winged helix-like DNA-binding domain superfamily/Winged helix DNA-binding domain"/>
    <property type="match status" value="1"/>
</dbReference>
<proteinExistence type="predicted"/>
<dbReference type="GO" id="GO:0003700">
    <property type="term" value="F:DNA-binding transcription factor activity"/>
    <property type="evidence" value="ECO:0007669"/>
    <property type="project" value="InterPro"/>
</dbReference>
<dbReference type="PANTHER" id="PTHR33164">
    <property type="entry name" value="TRANSCRIPTIONAL REGULATOR, MARR FAMILY"/>
    <property type="match status" value="1"/>
</dbReference>
<organism evidence="2 3">
    <name type="scientific">Micromonospora sicca</name>
    <dbReference type="NCBI Taxonomy" id="2202420"/>
    <lineage>
        <taxon>Bacteria</taxon>
        <taxon>Bacillati</taxon>
        <taxon>Actinomycetota</taxon>
        <taxon>Actinomycetes</taxon>
        <taxon>Micromonosporales</taxon>
        <taxon>Micromonosporaceae</taxon>
        <taxon>Micromonospora</taxon>
    </lineage>
</organism>
<accession>A0A317CX48</accession>
<dbReference type="InterPro" id="IPR000835">
    <property type="entry name" value="HTH_MarR-typ"/>
</dbReference>
<reference evidence="2 3" key="1">
    <citation type="submission" date="2018-05" db="EMBL/GenBank/DDBJ databases">
        <title>Micromonosporas from Atacama Desert.</title>
        <authorList>
            <person name="Carro L."/>
            <person name="Golinska P."/>
            <person name="Klenk H.-P."/>
            <person name="Goodfellow M."/>
        </authorList>
    </citation>
    <scope>NUCLEOTIDE SEQUENCE [LARGE SCALE GENOMIC DNA]</scope>
    <source>
        <strain evidence="2 3">4G51</strain>
    </source>
</reference>
<dbReference type="GO" id="GO:0006950">
    <property type="term" value="P:response to stress"/>
    <property type="evidence" value="ECO:0007669"/>
    <property type="project" value="TreeGrafter"/>
</dbReference>
<dbReference type="PANTHER" id="PTHR33164:SF43">
    <property type="entry name" value="HTH-TYPE TRANSCRIPTIONAL REPRESSOR YETL"/>
    <property type="match status" value="1"/>
</dbReference>
<dbReference type="AlphaFoldDB" id="A0A317CX48"/>
<name>A0A317CX48_9ACTN</name>
<dbReference type="SMART" id="SM00347">
    <property type="entry name" value="HTH_MARR"/>
    <property type="match status" value="1"/>
</dbReference>
<evidence type="ECO:0000313" key="3">
    <source>
        <dbReference type="Proteomes" id="UP000246050"/>
    </source>
</evidence>
<dbReference type="Proteomes" id="UP000246050">
    <property type="component" value="Unassembled WGS sequence"/>
</dbReference>
<dbReference type="InterPro" id="IPR036388">
    <property type="entry name" value="WH-like_DNA-bd_sf"/>
</dbReference>
<sequence>MSTDEPGSYQRVLHYLHRADLLSRRVADQQLGERIGVGRAMFLILDMLAGAEGMSQQAIADHLGLTKAAVSRHIATARDRGWLRTWPSSASRRENSVALTPAGQALVKRGRRHRTDTERHAADVLGADELRRTARTLEQLCALLEERLRASGGPL</sequence>